<reference evidence="1 2" key="1">
    <citation type="journal article" date="2012" name="Genome Biol.">
        <title>Genome and low-iron response of an oceanic diatom adapted to chronic iron limitation.</title>
        <authorList>
            <person name="Lommer M."/>
            <person name="Specht M."/>
            <person name="Roy A.S."/>
            <person name="Kraemer L."/>
            <person name="Andreson R."/>
            <person name="Gutowska M.A."/>
            <person name="Wolf J."/>
            <person name="Bergner S.V."/>
            <person name="Schilhabel M.B."/>
            <person name="Klostermeier U.C."/>
            <person name="Beiko R.G."/>
            <person name="Rosenstiel P."/>
            <person name="Hippler M."/>
            <person name="Laroche J."/>
        </authorList>
    </citation>
    <scope>NUCLEOTIDE SEQUENCE [LARGE SCALE GENOMIC DNA]</scope>
    <source>
        <strain evidence="1 2">CCMP1005</strain>
    </source>
</reference>
<dbReference type="EMBL" id="AGNL01049694">
    <property type="protein sequence ID" value="EJK44424.1"/>
    <property type="molecule type" value="Genomic_DNA"/>
</dbReference>
<gene>
    <name evidence="1" type="ORF">THAOC_37035</name>
</gene>
<accession>K0R0T6</accession>
<proteinExistence type="predicted"/>
<comment type="caution">
    <text evidence="1">The sequence shown here is derived from an EMBL/GenBank/DDBJ whole genome shotgun (WGS) entry which is preliminary data.</text>
</comment>
<keyword evidence="2" id="KW-1185">Reference proteome</keyword>
<dbReference type="AlphaFoldDB" id="K0R0T6"/>
<feature type="non-terminal residue" evidence="1">
    <location>
        <position position="1"/>
    </location>
</feature>
<protein>
    <submittedName>
        <fullName evidence="1">Uncharacterized protein</fullName>
    </submittedName>
</protein>
<evidence type="ECO:0000313" key="2">
    <source>
        <dbReference type="Proteomes" id="UP000266841"/>
    </source>
</evidence>
<evidence type="ECO:0000313" key="1">
    <source>
        <dbReference type="EMBL" id="EJK44424.1"/>
    </source>
</evidence>
<organism evidence="1 2">
    <name type="scientific">Thalassiosira oceanica</name>
    <name type="common">Marine diatom</name>
    <dbReference type="NCBI Taxonomy" id="159749"/>
    <lineage>
        <taxon>Eukaryota</taxon>
        <taxon>Sar</taxon>
        <taxon>Stramenopiles</taxon>
        <taxon>Ochrophyta</taxon>
        <taxon>Bacillariophyta</taxon>
        <taxon>Coscinodiscophyceae</taxon>
        <taxon>Thalassiosirophycidae</taxon>
        <taxon>Thalassiosirales</taxon>
        <taxon>Thalassiosiraceae</taxon>
        <taxon>Thalassiosira</taxon>
    </lineage>
</organism>
<dbReference type="Proteomes" id="UP000266841">
    <property type="component" value="Unassembled WGS sequence"/>
</dbReference>
<sequence length="23" mass="2719">SLSFVFRLRFHLEPVPYLGCLPQ</sequence>
<name>K0R0T6_THAOC</name>